<evidence type="ECO:0000313" key="9">
    <source>
        <dbReference type="EMBL" id="QDZ20150.1"/>
    </source>
</evidence>
<reference evidence="9 10" key="1">
    <citation type="submission" date="2018-07" db="EMBL/GenBank/DDBJ databases">
        <title>The complete nuclear genome of the prasinophyte Chloropicon primus (CCMP1205).</title>
        <authorList>
            <person name="Pombert J.-F."/>
            <person name="Otis C."/>
            <person name="Turmel M."/>
            <person name="Lemieux C."/>
        </authorList>
    </citation>
    <scope>NUCLEOTIDE SEQUENCE [LARGE SCALE GENOMIC DNA]</scope>
    <source>
        <strain evidence="9 10">CCMP1205</strain>
    </source>
</reference>
<protein>
    <submittedName>
        <fullName evidence="9">DIS3-like exonuclease</fullName>
    </submittedName>
</protein>
<dbReference type="PANTHER" id="PTHR23355">
    <property type="entry name" value="RIBONUCLEASE"/>
    <property type="match status" value="1"/>
</dbReference>
<dbReference type="PANTHER" id="PTHR23355:SF9">
    <property type="entry name" value="DIS3-LIKE EXONUCLEASE 2"/>
    <property type="match status" value="1"/>
</dbReference>
<keyword evidence="2" id="KW-0540">Nuclease</keyword>
<dbReference type="STRING" id="1764295.A0A5B8ML70"/>
<comment type="similarity">
    <text evidence="1 6">Belongs to the RNR ribonuclease family.</text>
</comment>
<dbReference type="InterPro" id="IPR001900">
    <property type="entry name" value="RNase_II/R"/>
</dbReference>
<feature type="compositionally biased region" description="Basic residues" evidence="7">
    <location>
        <begin position="41"/>
        <end position="51"/>
    </location>
</feature>
<keyword evidence="4 9" id="KW-0269">Exonuclease</keyword>
<dbReference type="InterPro" id="IPR012340">
    <property type="entry name" value="NA-bd_OB-fold"/>
</dbReference>
<evidence type="ECO:0000256" key="6">
    <source>
        <dbReference type="RuleBase" id="RU003901"/>
    </source>
</evidence>
<keyword evidence="3" id="KW-0378">Hydrolase</keyword>
<name>A0A5B8ML70_9CHLO</name>
<dbReference type="InterPro" id="IPR050180">
    <property type="entry name" value="RNR_Ribonuclease"/>
</dbReference>
<evidence type="ECO:0000259" key="8">
    <source>
        <dbReference type="SMART" id="SM00955"/>
    </source>
</evidence>
<organism evidence="9 10">
    <name type="scientific">Chloropicon primus</name>
    <dbReference type="NCBI Taxonomy" id="1764295"/>
    <lineage>
        <taxon>Eukaryota</taxon>
        <taxon>Viridiplantae</taxon>
        <taxon>Chlorophyta</taxon>
        <taxon>Chloropicophyceae</taxon>
        <taxon>Chloropicales</taxon>
        <taxon>Chloropicaceae</taxon>
        <taxon>Chloropicon</taxon>
    </lineage>
</organism>
<feature type="region of interest" description="Disordered" evidence="7">
    <location>
        <begin position="129"/>
        <end position="151"/>
    </location>
</feature>
<dbReference type="GO" id="GO:0003723">
    <property type="term" value="F:RNA binding"/>
    <property type="evidence" value="ECO:0007669"/>
    <property type="project" value="UniProtKB-KW"/>
</dbReference>
<keyword evidence="5" id="KW-0694">RNA-binding</keyword>
<evidence type="ECO:0000256" key="7">
    <source>
        <dbReference type="SAM" id="MobiDB-lite"/>
    </source>
</evidence>
<keyword evidence="10" id="KW-1185">Reference proteome</keyword>
<dbReference type="InterPro" id="IPR022966">
    <property type="entry name" value="RNase_II/R_CS"/>
</dbReference>
<dbReference type="Pfam" id="PF17216">
    <property type="entry name" value="Rrp44_CSD1"/>
    <property type="match status" value="1"/>
</dbReference>
<dbReference type="AlphaFoldDB" id="A0A5B8ML70"/>
<feature type="compositionally biased region" description="Acidic residues" evidence="7">
    <location>
        <begin position="132"/>
        <end position="150"/>
    </location>
</feature>
<dbReference type="OrthoDB" id="372421at2759"/>
<feature type="region of interest" description="Disordered" evidence="7">
    <location>
        <begin position="1"/>
        <end position="57"/>
    </location>
</feature>
<dbReference type="InterPro" id="IPR041505">
    <property type="entry name" value="Dis3_CSD2"/>
</dbReference>
<feature type="domain" description="RNB" evidence="8">
    <location>
        <begin position="340"/>
        <end position="686"/>
    </location>
</feature>
<dbReference type="GO" id="GO:0000932">
    <property type="term" value="C:P-body"/>
    <property type="evidence" value="ECO:0007669"/>
    <property type="project" value="TreeGrafter"/>
</dbReference>
<sequence>MARGEEGGEGVEPEDKKNRRRGKGKGKDKDKDKKVVEKTKGKGKSSTKRPRRVYEPFDARFQQDLKAGALLKGRLRVNPRRREEAYVTVEGVEVDVILKGRKNQNRTVDGDEVAIRILPLEDWDSAERLEDAVEDSDESEEEGVQEDDSGLESLTELVEKKLVVGDGGGGDQARAWTLDEINNQIREHKRRPAGKVVGIVNPTDQRKHIVCRIHKAEKLEDLSPATSVTFRPVEDRFPFLRLQVPTDSKKEMKRLKKLELTKARDKFILVMVTKWPLYSEAPFCGVVEVLGEMTSKENQISAVLLQQGIEQTHLGEFSKEVISCLPSTPWEIGDKEISLRRDLRSWRIFSIDPETARDLDDALSIEMVDEKTARVGVHIADVTHFVRPATSLDKEASKRATSVYMVDGVLPMLPRLLCEELCSLNPGTDRLAFSIVWEISLETCDVLSEWIGKTVIRSCTKLNYGQAQEIIEGKALSSAPKVHQHTVKEISGDVKLLDKIAKRLRAQRFERGALTLNIPRVSIVLGEDMTPIGAKQYVQRDSNYLVEEFMLLANRRVALFISEKVPSAALLRRHPPPHRRKIEGLVKMTDKMNLSIDVSSSGAIHESLERIRSEVDASTFYAVVLLATKPMQTAMYFCTGAPAYQEQSSKWRHYALAFDHYTHFTSPIRRYADVVVHRLLVDILAREGEGKKKTKGSKKGKVFESTGKGGQGPWGAKFTEELIDQCDHCNKQKLAAKAVQDSSIKIYLALWLQKESYETEAVILDLNGPKWMGVFVPEFGMEFVLYWREERRFKARWDSTSKKMNVCALESTKENEPLLRLENFQTVRVSLVSAFDKRSCANEITAKLVI</sequence>
<dbReference type="SUPFAM" id="SSF50249">
    <property type="entry name" value="Nucleic acid-binding proteins"/>
    <property type="match status" value="2"/>
</dbReference>
<dbReference type="Pfam" id="PF00773">
    <property type="entry name" value="RNB"/>
    <property type="match status" value="1"/>
</dbReference>
<dbReference type="SMART" id="SM00955">
    <property type="entry name" value="RNB"/>
    <property type="match status" value="1"/>
</dbReference>
<evidence type="ECO:0000256" key="5">
    <source>
        <dbReference type="ARBA" id="ARBA00022884"/>
    </source>
</evidence>
<dbReference type="InterPro" id="IPR033771">
    <property type="entry name" value="Rrp44_CSD1"/>
</dbReference>
<dbReference type="Proteomes" id="UP000316726">
    <property type="component" value="Chromosome 3"/>
</dbReference>
<dbReference type="EMBL" id="CP031036">
    <property type="protein sequence ID" value="QDZ20150.1"/>
    <property type="molecule type" value="Genomic_DNA"/>
</dbReference>
<evidence type="ECO:0000256" key="2">
    <source>
        <dbReference type="ARBA" id="ARBA00022722"/>
    </source>
</evidence>
<feature type="region of interest" description="Disordered" evidence="7">
    <location>
        <begin position="692"/>
        <end position="711"/>
    </location>
</feature>
<accession>A0A5B8ML70</accession>
<evidence type="ECO:0000313" key="10">
    <source>
        <dbReference type="Proteomes" id="UP000316726"/>
    </source>
</evidence>
<evidence type="ECO:0000256" key="3">
    <source>
        <dbReference type="ARBA" id="ARBA00022801"/>
    </source>
</evidence>
<dbReference type="PROSITE" id="PS01175">
    <property type="entry name" value="RIBONUCLEASE_II"/>
    <property type="match status" value="1"/>
</dbReference>
<dbReference type="Pfam" id="PF17849">
    <property type="entry name" value="OB_Dis3"/>
    <property type="match status" value="1"/>
</dbReference>
<proteinExistence type="inferred from homology"/>
<evidence type="ECO:0000256" key="1">
    <source>
        <dbReference type="ARBA" id="ARBA00005785"/>
    </source>
</evidence>
<feature type="compositionally biased region" description="Basic and acidic residues" evidence="7">
    <location>
        <begin position="25"/>
        <end position="40"/>
    </location>
</feature>
<dbReference type="GO" id="GO:0006402">
    <property type="term" value="P:mRNA catabolic process"/>
    <property type="evidence" value="ECO:0007669"/>
    <property type="project" value="TreeGrafter"/>
</dbReference>
<dbReference type="GO" id="GO:0000175">
    <property type="term" value="F:3'-5'-RNA exonuclease activity"/>
    <property type="evidence" value="ECO:0007669"/>
    <property type="project" value="TreeGrafter"/>
</dbReference>
<gene>
    <name evidence="9" type="ORF">A3770_03p26680</name>
</gene>
<evidence type="ECO:0000256" key="4">
    <source>
        <dbReference type="ARBA" id="ARBA00022839"/>
    </source>
</evidence>
<dbReference type="Gene3D" id="2.40.50.690">
    <property type="match status" value="1"/>
</dbReference>